<name>A0A2M8BTM9_9BACT</name>
<evidence type="ECO:0000313" key="1">
    <source>
        <dbReference type="EMBL" id="PJB47207.1"/>
    </source>
</evidence>
<dbReference type="Proteomes" id="UP000231196">
    <property type="component" value="Unassembled WGS sequence"/>
</dbReference>
<reference evidence="2" key="1">
    <citation type="submission" date="2017-09" db="EMBL/GenBank/DDBJ databases">
        <title>Depth-based differentiation of microbial function through sediment-hosted aquifers and enrichment of novel symbionts in the deep terrestrial subsurface.</title>
        <authorList>
            <person name="Probst A.J."/>
            <person name="Ladd B."/>
            <person name="Jarett J.K."/>
            <person name="Geller-Mcgrath D.E."/>
            <person name="Sieber C.M.K."/>
            <person name="Emerson J.B."/>
            <person name="Anantharaman K."/>
            <person name="Thomas B.C."/>
            <person name="Malmstrom R."/>
            <person name="Stieglmeier M."/>
            <person name="Klingl A."/>
            <person name="Woyke T."/>
            <person name="Ryan C.M."/>
            <person name="Banfield J.F."/>
        </authorList>
    </citation>
    <scope>NUCLEOTIDE SEQUENCE [LARGE SCALE GENOMIC DNA]</scope>
</reference>
<sequence length="84" mass="9656">MNTIQSQLKLNLPMPMKIHAEDRASAFGMTMAAYIKHLIAKDIEELEKKHNLWADEARAEYKAGKTKALSSKEDIDEFMKQFSK</sequence>
<proteinExistence type="predicted"/>
<evidence type="ECO:0000313" key="2">
    <source>
        <dbReference type="Proteomes" id="UP000231196"/>
    </source>
</evidence>
<dbReference type="AlphaFoldDB" id="A0A2M8BTM9"/>
<dbReference type="EMBL" id="PFUC01000082">
    <property type="protein sequence ID" value="PJB47207.1"/>
    <property type="molecule type" value="Genomic_DNA"/>
</dbReference>
<accession>A0A2M8BTM9</accession>
<gene>
    <name evidence="1" type="ORF">CO104_04180</name>
</gene>
<protein>
    <recommendedName>
        <fullName evidence="3">CopG family transcriptional regulator</fullName>
    </recommendedName>
</protein>
<comment type="caution">
    <text evidence="1">The sequence shown here is derived from an EMBL/GenBank/DDBJ whole genome shotgun (WGS) entry which is preliminary data.</text>
</comment>
<evidence type="ECO:0008006" key="3">
    <source>
        <dbReference type="Google" id="ProtNLM"/>
    </source>
</evidence>
<organism evidence="1 2">
    <name type="scientific">Candidatus Collierbacteria bacterium CG_4_9_14_3_um_filter_43_16</name>
    <dbReference type="NCBI Taxonomy" id="1974532"/>
    <lineage>
        <taxon>Bacteria</taxon>
        <taxon>Candidatus Collieribacteriota</taxon>
    </lineage>
</organism>